<feature type="region of interest" description="Disordered" evidence="1">
    <location>
        <begin position="39"/>
        <end position="62"/>
    </location>
</feature>
<feature type="region of interest" description="Disordered" evidence="1">
    <location>
        <begin position="566"/>
        <end position="606"/>
    </location>
</feature>
<dbReference type="InterPro" id="IPR012337">
    <property type="entry name" value="RNaseH-like_sf"/>
</dbReference>
<evidence type="ECO:0000313" key="4">
    <source>
        <dbReference type="Proteomes" id="UP001287286"/>
    </source>
</evidence>
<dbReference type="EMBL" id="JAWRVI010000070">
    <property type="protein sequence ID" value="KAK4081895.1"/>
    <property type="molecule type" value="Genomic_DNA"/>
</dbReference>
<dbReference type="InterPro" id="IPR036397">
    <property type="entry name" value="RNaseH_sf"/>
</dbReference>
<evidence type="ECO:0000259" key="2">
    <source>
        <dbReference type="PROSITE" id="PS50879"/>
    </source>
</evidence>
<protein>
    <recommendedName>
        <fullName evidence="2">RNase H type-1 domain-containing protein</fullName>
    </recommendedName>
</protein>
<dbReference type="SUPFAM" id="SSF53098">
    <property type="entry name" value="Ribonuclease H-like"/>
    <property type="match status" value="1"/>
</dbReference>
<dbReference type="Gene3D" id="3.30.420.10">
    <property type="entry name" value="Ribonuclease H-like superfamily/Ribonuclease H"/>
    <property type="match status" value="1"/>
</dbReference>
<feature type="compositionally biased region" description="Basic and acidic residues" evidence="1">
    <location>
        <begin position="575"/>
        <end position="596"/>
    </location>
</feature>
<evidence type="ECO:0000313" key="3">
    <source>
        <dbReference type="EMBL" id="KAK4081895.1"/>
    </source>
</evidence>
<feature type="domain" description="RNase H type-1" evidence="2">
    <location>
        <begin position="1"/>
        <end position="52"/>
    </location>
</feature>
<gene>
    <name evidence="3" type="ORF">Purlil1_11487</name>
</gene>
<accession>A0ABR0BJP5</accession>
<organism evidence="3 4">
    <name type="scientific">Purpureocillium lilacinum</name>
    <name type="common">Paecilomyces lilacinus</name>
    <dbReference type="NCBI Taxonomy" id="33203"/>
    <lineage>
        <taxon>Eukaryota</taxon>
        <taxon>Fungi</taxon>
        <taxon>Dikarya</taxon>
        <taxon>Ascomycota</taxon>
        <taxon>Pezizomycotina</taxon>
        <taxon>Sordariomycetes</taxon>
        <taxon>Hypocreomycetidae</taxon>
        <taxon>Hypocreales</taxon>
        <taxon>Ophiocordycipitaceae</taxon>
        <taxon>Purpureocillium</taxon>
    </lineage>
</organism>
<keyword evidence="4" id="KW-1185">Reference proteome</keyword>
<dbReference type="InterPro" id="IPR002156">
    <property type="entry name" value="RNaseH_domain"/>
</dbReference>
<sequence length="606" mass="66922">MQLRSVPCSTASPSQTTALQEHNLPIEIRWVPAHTGVQGNEDADRAAKEATGWRERGAPGSRAEMPAELYSLRSTQKTWTHKEAQKAWAARWAAEKRGRTSYRCTPKPTKKVLRLNDGLSKRQSALFVQLVPDAADANCPCQEGRQTVSHILLRCRMYRQLRRQELGPLPGRHDLRDILSERKAAAKAIKFMELTEILGQFRIESPLAGMAQRKNRPSVSLSALEGDSREDYTAARQLVEPAMIGRLKLMNGEATLGLRHFFLIDSVSTFLSWCRDIDFRSADDLAVVYQQLIWLEREIRANLQNSAVPQTRRFLWYNWFFIISFITVVQPQRHWGAGTSSRRAKAAPVANALVDRALCAYGMKAFRLYDHWSGSLTLLSKPAEHQGERDKLAIQALKYYGDRLLGGASEPAPDELVLCPVFSIASATHFSKIQTASKEWLQENTSKLLAVPAMVPAGVVAGVLSDSTAEYPAPQTAGQAVTTRLQQTNGPMADTAHCSETLAGNLTASASGAMVREFDLFQSTYLATFSPSLSYIIAILSLSAEHSKPQRNLSVSFGSCGPTFPPVAASADASPPRRENRRRDMAKAAHETRTSYEARGPGLSTG</sequence>
<reference evidence="3 4" key="1">
    <citation type="journal article" date="2024" name="Microbiol. Resour. Announc.">
        <title>Genome annotations for the ascomycete fungi Trichoderma harzianum, Trichoderma aggressivum, and Purpureocillium lilacinum.</title>
        <authorList>
            <person name="Beijen E.P.W."/>
            <person name="Ohm R.A."/>
        </authorList>
    </citation>
    <scope>NUCLEOTIDE SEQUENCE [LARGE SCALE GENOMIC DNA]</scope>
    <source>
        <strain evidence="3 4">CBS 150709</strain>
    </source>
</reference>
<dbReference type="Proteomes" id="UP001287286">
    <property type="component" value="Unassembled WGS sequence"/>
</dbReference>
<evidence type="ECO:0000256" key="1">
    <source>
        <dbReference type="SAM" id="MobiDB-lite"/>
    </source>
</evidence>
<name>A0ABR0BJP5_PURLI</name>
<feature type="compositionally biased region" description="Basic and acidic residues" evidence="1">
    <location>
        <begin position="42"/>
        <end position="57"/>
    </location>
</feature>
<comment type="caution">
    <text evidence="3">The sequence shown here is derived from an EMBL/GenBank/DDBJ whole genome shotgun (WGS) entry which is preliminary data.</text>
</comment>
<dbReference type="PROSITE" id="PS50879">
    <property type="entry name" value="RNASE_H_1"/>
    <property type="match status" value="1"/>
</dbReference>
<proteinExistence type="predicted"/>